<organism evidence="11">
    <name type="scientific">Paramoeba aestuarina</name>
    <dbReference type="NCBI Taxonomy" id="180227"/>
    <lineage>
        <taxon>Eukaryota</taxon>
        <taxon>Amoebozoa</taxon>
        <taxon>Discosea</taxon>
        <taxon>Flabellinia</taxon>
        <taxon>Dactylopodida</taxon>
        <taxon>Paramoebidae</taxon>
        <taxon>Paramoeba</taxon>
    </lineage>
</organism>
<dbReference type="Pfam" id="PF00118">
    <property type="entry name" value="Cpn60_TCP1"/>
    <property type="match status" value="1"/>
</dbReference>
<dbReference type="NCBIfam" id="TIGR02343">
    <property type="entry name" value="chap_CCT_epsi"/>
    <property type="match status" value="1"/>
</dbReference>
<comment type="function">
    <text evidence="8">Molecular chaperone; assists the folding of proteins upon ATP hydrolysis. Known to play a role, in vitro, in the folding of actin and tubulin.</text>
</comment>
<evidence type="ECO:0000256" key="10">
    <source>
        <dbReference type="RuleBase" id="RU004187"/>
    </source>
</evidence>
<evidence type="ECO:0000256" key="4">
    <source>
        <dbReference type="ARBA" id="ARBA00022741"/>
    </source>
</evidence>
<dbReference type="InterPro" id="IPR002423">
    <property type="entry name" value="Cpn60/GroEL/TCP-1"/>
</dbReference>
<reference evidence="11" key="1">
    <citation type="submission" date="2021-01" db="EMBL/GenBank/DDBJ databases">
        <authorList>
            <person name="Corre E."/>
            <person name="Pelletier E."/>
            <person name="Niang G."/>
            <person name="Scheremetjew M."/>
            <person name="Finn R."/>
            <person name="Kale V."/>
            <person name="Holt S."/>
            <person name="Cochrane G."/>
            <person name="Meng A."/>
            <person name="Brown T."/>
            <person name="Cohen L."/>
        </authorList>
    </citation>
    <scope>NUCLEOTIDE SEQUENCE</scope>
    <source>
        <strain evidence="11">SoJaBio B1-5/56/2</strain>
    </source>
</reference>
<dbReference type="Gene3D" id="3.30.260.10">
    <property type="entry name" value="TCP-1-like chaperonin intermediate domain"/>
    <property type="match status" value="1"/>
</dbReference>
<dbReference type="InterPro" id="IPR027410">
    <property type="entry name" value="TCP-1-like_intermed_sf"/>
</dbReference>
<dbReference type="InterPro" id="IPR053374">
    <property type="entry name" value="TCP-1_chaperonin"/>
</dbReference>
<evidence type="ECO:0000256" key="2">
    <source>
        <dbReference type="ARBA" id="ARBA00008020"/>
    </source>
</evidence>
<evidence type="ECO:0000256" key="7">
    <source>
        <dbReference type="ARBA" id="ARBA00024086"/>
    </source>
</evidence>
<dbReference type="InterPro" id="IPR017998">
    <property type="entry name" value="Chaperone_TCP-1"/>
</dbReference>
<dbReference type="InterPro" id="IPR002194">
    <property type="entry name" value="Chaperonin_TCP-1_CS"/>
</dbReference>
<dbReference type="FunFam" id="1.10.560.10:FF:000049">
    <property type="entry name" value="T-complex protein 1 subunitTheta, putative"/>
    <property type="match status" value="1"/>
</dbReference>
<dbReference type="PROSITE" id="PS00750">
    <property type="entry name" value="TCP1_1"/>
    <property type="match status" value="1"/>
</dbReference>
<protein>
    <recommendedName>
        <fullName evidence="7">T-complex protein 1 subunit epsilon</fullName>
    </recommendedName>
    <alternativeName>
        <fullName evidence="9">CCT-epsilon</fullName>
    </alternativeName>
</protein>
<dbReference type="NCBIfam" id="NF041083">
    <property type="entry name" value="thermosome_beta"/>
    <property type="match status" value="1"/>
</dbReference>
<dbReference type="SUPFAM" id="SSF52029">
    <property type="entry name" value="GroEL apical domain-like"/>
    <property type="match status" value="1"/>
</dbReference>
<keyword evidence="3" id="KW-0963">Cytoplasm</keyword>
<dbReference type="InterPro" id="IPR054827">
    <property type="entry name" value="thermosome_alpha"/>
</dbReference>
<evidence type="ECO:0000256" key="8">
    <source>
        <dbReference type="ARBA" id="ARBA00024677"/>
    </source>
</evidence>
<dbReference type="InterPro" id="IPR012718">
    <property type="entry name" value="Chap_CCT_epsi"/>
</dbReference>
<keyword evidence="4 10" id="KW-0547">Nucleotide-binding</keyword>
<dbReference type="SUPFAM" id="SSF54849">
    <property type="entry name" value="GroEL-intermediate domain like"/>
    <property type="match status" value="1"/>
</dbReference>
<dbReference type="EMBL" id="HBKR01009020">
    <property type="protein sequence ID" value="CAE2292971.1"/>
    <property type="molecule type" value="Transcribed_RNA"/>
</dbReference>
<dbReference type="InterPro" id="IPR027413">
    <property type="entry name" value="GROEL-like_equatorial_sf"/>
</dbReference>
<dbReference type="Gene3D" id="3.50.7.10">
    <property type="entry name" value="GroEL"/>
    <property type="match status" value="1"/>
</dbReference>
<dbReference type="SUPFAM" id="SSF48592">
    <property type="entry name" value="GroEL equatorial domain-like"/>
    <property type="match status" value="1"/>
</dbReference>
<dbReference type="Gene3D" id="1.10.560.10">
    <property type="entry name" value="GroEL-like equatorial domain"/>
    <property type="match status" value="1"/>
</dbReference>
<evidence type="ECO:0000256" key="5">
    <source>
        <dbReference type="ARBA" id="ARBA00022840"/>
    </source>
</evidence>
<dbReference type="CDD" id="cd03339">
    <property type="entry name" value="TCP1_epsilon"/>
    <property type="match status" value="1"/>
</dbReference>
<dbReference type="GO" id="GO:0051082">
    <property type="term" value="F:unfolded protein binding"/>
    <property type="evidence" value="ECO:0007669"/>
    <property type="project" value="InterPro"/>
</dbReference>
<evidence type="ECO:0000256" key="9">
    <source>
        <dbReference type="ARBA" id="ARBA00033325"/>
    </source>
</evidence>
<dbReference type="PRINTS" id="PR00304">
    <property type="entry name" value="TCOMPLEXTCP1"/>
</dbReference>
<evidence type="ECO:0000256" key="1">
    <source>
        <dbReference type="ARBA" id="ARBA00004496"/>
    </source>
</evidence>
<dbReference type="FunFam" id="3.50.7.10:FF:000003">
    <property type="entry name" value="T-complex protein 1 subunit epsilon"/>
    <property type="match status" value="1"/>
</dbReference>
<evidence type="ECO:0000256" key="3">
    <source>
        <dbReference type="ARBA" id="ARBA00022490"/>
    </source>
</evidence>
<dbReference type="GO" id="GO:0005832">
    <property type="term" value="C:chaperonin-containing T-complex"/>
    <property type="evidence" value="ECO:0007669"/>
    <property type="project" value="UniProtKB-ARBA"/>
</dbReference>
<dbReference type="NCBIfam" id="NF041082">
    <property type="entry name" value="thermosome_alpha"/>
    <property type="match status" value="1"/>
</dbReference>
<proteinExistence type="inferred from homology"/>
<dbReference type="PANTHER" id="PTHR11353">
    <property type="entry name" value="CHAPERONIN"/>
    <property type="match status" value="1"/>
</dbReference>
<name>A0A7S4NKB9_9EUKA</name>
<gene>
    <name evidence="11" type="ORF">NAES01612_LOCUS5993</name>
</gene>
<keyword evidence="6 10" id="KW-0143">Chaperone</keyword>
<comment type="similarity">
    <text evidence="2 10">Belongs to the TCP-1 chaperonin family.</text>
</comment>
<keyword evidence="5 10" id="KW-0067">ATP-binding</keyword>
<evidence type="ECO:0000313" key="11">
    <source>
        <dbReference type="EMBL" id="CAE2292971.1"/>
    </source>
</evidence>
<evidence type="ECO:0000256" key="6">
    <source>
        <dbReference type="ARBA" id="ARBA00023186"/>
    </source>
</evidence>
<dbReference type="GO" id="GO:0016887">
    <property type="term" value="F:ATP hydrolysis activity"/>
    <property type="evidence" value="ECO:0007669"/>
    <property type="project" value="InterPro"/>
</dbReference>
<dbReference type="AlphaFoldDB" id="A0A7S4NKB9"/>
<dbReference type="GO" id="GO:0005524">
    <property type="term" value="F:ATP binding"/>
    <property type="evidence" value="ECO:0007669"/>
    <property type="project" value="UniProtKB-KW"/>
</dbReference>
<sequence>MSLVFDEYGRPFVIIKDQEKKERIKGLEAQKQNISWAKSVSNVLRSSLGPRGMDKILMTNDKDITITNDGATIMDKMDIDNEIAALVVQLSQSMDAEIGDGTTGVVVLAGALLEQAEVLLDKGIHSARIAEGFNKACEIACEKLDEISDILDIREALVHTAQSTLNSKLVNKHRDHIASICVDAALAVADIDRKEMNLDLIKVEAKSGGTLDESCLVKGVVLDKEFSHHQMPKKLENVKLAILTCPFEPPRPKTKHTIAIESVEDYNKLHRIEQDYFRTQIAACQEAGCDLILCQWGFDDEANSLLYTNKLPAVRWVGGVEIELLAIATNAHIVPRFEHLDKSKLGFARKVEEVTFGTTRDRMIFVEGSDDSKAVTIFLRGGNSMMLEEAKRSVHDALCVIRNLIRDPSIVYGGGSAEMACALHVSKKADEISTVEHYAVKAFSDALDAIPLALAENSGLNPIQSLTEMKALQVESQNPHHGIDCMSKGTSDMKSQKVFETLAGKKAQLRLATQVVQMILKIDDVITTVV</sequence>
<dbReference type="GO" id="GO:0140662">
    <property type="term" value="F:ATP-dependent protein folding chaperone"/>
    <property type="evidence" value="ECO:0007669"/>
    <property type="project" value="InterPro"/>
</dbReference>
<comment type="subcellular location">
    <subcellularLocation>
        <location evidence="1">Cytoplasm</location>
    </subcellularLocation>
</comment>
<dbReference type="InterPro" id="IPR027409">
    <property type="entry name" value="GroEL-like_apical_dom_sf"/>
</dbReference>
<accession>A0A7S4NKB9</accession>